<feature type="binding site" evidence="6">
    <location>
        <position position="123"/>
    </location>
    <ligand>
        <name>S-adenosyl-L-methionine</name>
        <dbReference type="ChEBI" id="CHEBI:59789"/>
    </ligand>
</feature>
<comment type="catalytic activity">
    <reaction evidence="6">
        <text>an N(1)-methylpseudouridine in rRNA + S-adenosyl-L-methionine = N(1)-methyl-N(3)-[(3S)-3-amino-3-carboxypropyl]pseudouridine in rRNA + S-methyl-5'-thioadenosine + H(+)</text>
        <dbReference type="Rhea" id="RHEA:63296"/>
        <dbReference type="Rhea" id="RHEA-COMP:11634"/>
        <dbReference type="Rhea" id="RHEA-COMP:16310"/>
        <dbReference type="ChEBI" id="CHEBI:15378"/>
        <dbReference type="ChEBI" id="CHEBI:17509"/>
        <dbReference type="ChEBI" id="CHEBI:59789"/>
        <dbReference type="ChEBI" id="CHEBI:74890"/>
        <dbReference type="ChEBI" id="CHEBI:146234"/>
        <dbReference type="EC" id="2.5.1.157"/>
    </reaction>
</comment>
<feature type="region of interest" description="Disordered" evidence="7">
    <location>
        <begin position="233"/>
        <end position="304"/>
    </location>
</feature>
<dbReference type="GeneID" id="106486136"/>
<feature type="domain" description="16S/18S rRNA aminocarboxypropyltransferase Tsr3 C-terminal" evidence="8">
    <location>
        <begin position="97"/>
        <end position="223"/>
    </location>
</feature>
<dbReference type="EC" id="2.5.1.157" evidence="6"/>
<reference evidence="11" key="1">
    <citation type="submission" date="2025-08" db="UniProtKB">
        <authorList>
            <consortium name="RefSeq"/>
        </authorList>
    </citation>
    <scope>IDENTIFICATION</scope>
    <source>
        <tissue evidence="11">Blood</tissue>
    </source>
</reference>
<dbReference type="RefSeq" id="XP_067162121.1">
    <property type="nucleotide sequence ID" value="XM_067306020.1"/>
</dbReference>
<comment type="catalytic activity">
    <reaction evidence="6">
        <text>N(1)-methylpseudouridine(1248) in human 18S rRNA + S-adenosyl-L-methionine = N(1)-methyl-N(3)-[(3S)-3-amino-3-carboxypropyl]pseudouridine(1248) in human 18S rRNA + S-methyl-5'-thioadenosine + H(+)</text>
        <dbReference type="Rhea" id="RHEA:63292"/>
        <dbReference type="Rhea" id="RHEA-COMP:11639"/>
        <dbReference type="Rhea" id="RHEA-COMP:16308"/>
        <dbReference type="ChEBI" id="CHEBI:15378"/>
        <dbReference type="ChEBI" id="CHEBI:17509"/>
        <dbReference type="ChEBI" id="CHEBI:59789"/>
        <dbReference type="ChEBI" id="CHEBI:74890"/>
        <dbReference type="ChEBI" id="CHEBI:146234"/>
    </reaction>
</comment>
<evidence type="ECO:0000256" key="4">
    <source>
        <dbReference type="ARBA" id="ARBA00022679"/>
    </source>
</evidence>
<comment type="similarity">
    <text evidence="6">Belongs to the TDD superfamily. TSR3 family.</text>
</comment>
<comment type="caution">
    <text evidence="6">Lacks conserved residue(s) required for the propagation of feature annotation.</text>
</comment>
<feature type="binding site" evidence="6">
    <location>
        <position position="146"/>
    </location>
    <ligand>
        <name>S-adenosyl-L-methionine</name>
        <dbReference type="ChEBI" id="CHEBI:59789"/>
    </ligand>
</feature>
<accession>A0ABM4FAZ1</accession>
<dbReference type="Proteomes" id="UP001652627">
    <property type="component" value="Chromosome 16"/>
</dbReference>
<evidence type="ECO:0000313" key="10">
    <source>
        <dbReference type="Proteomes" id="UP001652627"/>
    </source>
</evidence>
<evidence type="ECO:0000256" key="1">
    <source>
        <dbReference type="ARBA" id="ARBA00022490"/>
    </source>
</evidence>
<keyword evidence="5 6" id="KW-0949">S-adenosyl-L-methionine</keyword>
<gene>
    <name evidence="11" type="primary">TSR3</name>
</gene>
<sequence length="304" mass="33377">MRRRKHRPRPAAAAAPLRSARRGARSLDTFAAEAEAALRASLESGGPAEGGAPAVEFPCPLAMWELGHCDPKRCTGRKLARKGLLRTLRLGQRFAGLVLSPAAAEPVSPADRHIVAQSGIAVIDCSWAKLEETPFKRMRGNHLRLLPYLVAANPVNYGRPCKLSCVEAFAATFCIVGFPDLATILLRKFKWGKTFIDLNKNLLEKYATCHCQEDVLRVEKDFLASVQETKKEEIDPFDVDSGKEFSNPNRPVNAPGITQSNEESEEDSVSSPDDGSETSDENSPEEDGTGKLLHQEPINQLFEK</sequence>
<dbReference type="PANTHER" id="PTHR20426">
    <property type="entry name" value="RIBOSOME BIOGENESIS PROTEIN TSR3 HOMOLOG"/>
    <property type="match status" value="1"/>
</dbReference>
<keyword evidence="4 6" id="KW-0808">Transferase</keyword>
<keyword evidence="1 6" id="KW-0963">Cytoplasm</keyword>
<dbReference type="HAMAP" id="MF_01116">
    <property type="entry name" value="TSR3"/>
    <property type="match status" value="1"/>
</dbReference>
<dbReference type="InterPro" id="IPR007209">
    <property type="entry name" value="RNaseL-inhib-like_metal-bd_dom"/>
</dbReference>
<dbReference type="PANTHER" id="PTHR20426:SF0">
    <property type="entry name" value="18S RRNA AMINOCARBOXYPROPYLTRANSFERASE"/>
    <property type="match status" value="1"/>
</dbReference>
<dbReference type="InterPro" id="IPR007177">
    <property type="entry name" value="Tsr3_C"/>
</dbReference>
<keyword evidence="10" id="KW-1185">Reference proteome</keyword>
<comment type="function">
    <text evidence="6">Aminocarboxypropyltransferase that catalyzes the aminocarboxypropyl transfer on pseudouridine at position 1248 (Psi1248) in 18S rRNA. It constitutes the last step in biosynthesis of the hypermodified N1-methyl-N3-(3-amino-3-carboxypropyl) pseudouridine (m1acp3-Psi) conserved in eukaryotic 18S rRNA.</text>
</comment>
<evidence type="ECO:0000256" key="6">
    <source>
        <dbReference type="HAMAP-Rule" id="MF_03146"/>
    </source>
</evidence>
<dbReference type="Pfam" id="PF04068">
    <property type="entry name" value="Fer4_RLI"/>
    <property type="match status" value="1"/>
</dbReference>
<name>A0ABM4FAZ1_9AVES</name>
<dbReference type="NCBIfam" id="NF002621">
    <property type="entry name" value="PRK02287.1"/>
    <property type="match status" value="1"/>
</dbReference>
<dbReference type="InterPro" id="IPR022968">
    <property type="entry name" value="Tsr3-like"/>
</dbReference>
<keyword evidence="3 6" id="KW-0698">rRNA processing</keyword>
<evidence type="ECO:0000256" key="2">
    <source>
        <dbReference type="ARBA" id="ARBA00022517"/>
    </source>
</evidence>
<evidence type="ECO:0000259" key="9">
    <source>
        <dbReference type="Pfam" id="PF04068"/>
    </source>
</evidence>
<feature type="region of interest" description="Disordered" evidence="7">
    <location>
        <begin position="1"/>
        <end position="21"/>
    </location>
</feature>
<evidence type="ECO:0000256" key="5">
    <source>
        <dbReference type="ARBA" id="ARBA00022691"/>
    </source>
</evidence>
<keyword evidence="2 6" id="KW-0690">Ribosome biogenesis</keyword>
<evidence type="ECO:0000259" key="8">
    <source>
        <dbReference type="Pfam" id="PF04034"/>
    </source>
</evidence>
<evidence type="ECO:0000256" key="7">
    <source>
        <dbReference type="SAM" id="MobiDB-lite"/>
    </source>
</evidence>
<organism evidence="10 11">
    <name type="scientific">Apteryx mantelli</name>
    <name type="common">North Island brown kiwi</name>
    <dbReference type="NCBI Taxonomy" id="2696672"/>
    <lineage>
        <taxon>Eukaryota</taxon>
        <taxon>Metazoa</taxon>
        <taxon>Chordata</taxon>
        <taxon>Craniata</taxon>
        <taxon>Vertebrata</taxon>
        <taxon>Euteleostomi</taxon>
        <taxon>Archelosauria</taxon>
        <taxon>Archosauria</taxon>
        <taxon>Dinosauria</taxon>
        <taxon>Saurischia</taxon>
        <taxon>Theropoda</taxon>
        <taxon>Coelurosauria</taxon>
        <taxon>Aves</taxon>
        <taxon>Palaeognathae</taxon>
        <taxon>Apterygiformes</taxon>
        <taxon>Apterygidae</taxon>
        <taxon>Apteryx</taxon>
    </lineage>
</organism>
<dbReference type="Pfam" id="PF04034">
    <property type="entry name" value="Ribo_biogen_C"/>
    <property type="match status" value="1"/>
</dbReference>
<evidence type="ECO:0000256" key="3">
    <source>
        <dbReference type="ARBA" id="ARBA00022552"/>
    </source>
</evidence>
<feature type="compositionally biased region" description="Acidic residues" evidence="7">
    <location>
        <begin position="262"/>
        <end position="287"/>
    </location>
</feature>
<protein>
    <recommendedName>
        <fullName evidence="6">18S rRNA aminocarboxypropyltransferase</fullName>
        <ecNumber evidence="6">2.5.1.157</ecNumber>
    </recommendedName>
</protein>
<feature type="binding site" evidence="6">
    <location>
        <position position="75"/>
    </location>
    <ligand>
        <name>S-adenosyl-L-methionine</name>
        <dbReference type="ChEBI" id="CHEBI:59789"/>
    </ligand>
</feature>
<proteinExistence type="inferred from homology"/>
<evidence type="ECO:0000313" key="11">
    <source>
        <dbReference type="RefSeq" id="XP_067162121.1"/>
    </source>
</evidence>
<comment type="subcellular location">
    <subcellularLocation>
        <location evidence="6">Cytoplasm</location>
    </subcellularLocation>
</comment>
<feature type="domain" description="RNase L inhibitor RLI-like possible metal-binding" evidence="9">
    <location>
        <begin position="60"/>
        <end position="93"/>
    </location>
</feature>